<feature type="domain" description="GST C-terminal" evidence="2">
    <location>
        <begin position="79"/>
        <end position="249"/>
    </location>
</feature>
<dbReference type="GO" id="GO:0016034">
    <property type="term" value="F:maleylacetoacetate isomerase activity"/>
    <property type="evidence" value="ECO:0007669"/>
    <property type="project" value="TreeGrafter"/>
</dbReference>
<dbReference type="PROSITE" id="PS50405">
    <property type="entry name" value="GST_CTER"/>
    <property type="match status" value="1"/>
</dbReference>
<reference evidence="3" key="2">
    <citation type="submission" date="2018-05" db="EMBL/GenBank/DDBJ databases">
        <title>OpunRS2 (Oryza punctata Reference Sequence Version 2).</title>
        <authorList>
            <person name="Zhang J."/>
            <person name="Kudrna D."/>
            <person name="Lee S."/>
            <person name="Talag J."/>
            <person name="Welchert J."/>
            <person name="Wing R.A."/>
        </authorList>
    </citation>
    <scope>NUCLEOTIDE SEQUENCE [LARGE SCALE GENOMIC DNA]</scope>
</reference>
<organism evidence="3">
    <name type="scientific">Oryza punctata</name>
    <name type="common">Red rice</name>
    <dbReference type="NCBI Taxonomy" id="4537"/>
    <lineage>
        <taxon>Eukaryota</taxon>
        <taxon>Viridiplantae</taxon>
        <taxon>Streptophyta</taxon>
        <taxon>Embryophyta</taxon>
        <taxon>Tracheophyta</taxon>
        <taxon>Spermatophyta</taxon>
        <taxon>Magnoliopsida</taxon>
        <taxon>Liliopsida</taxon>
        <taxon>Poales</taxon>
        <taxon>Poaceae</taxon>
        <taxon>BOP clade</taxon>
        <taxon>Oryzoideae</taxon>
        <taxon>Oryzeae</taxon>
        <taxon>Oryzinae</taxon>
        <taxon>Oryza</taxon>
    </lineage>
</organism>
<dbReference type="GO" id="GO:0004364">
    <property type="term" value="F:glutathione transferase activity"/>
    <property type="evidence" value="ECO:0007669"/>
    <property type="project" value="TreeGrafter"/>
</dbReference>
<keyword evidence="4" id="KW-1185">Reference proteome</keyword>
<sequence>MASYGSPEEKQGEIAGAAAPAPERRLMKLYSFWRCSCSYRVRIALALKGLDYEYKPVNLLANEQSHPDTYPQHPLLPQDPKMKALNIQIASIVGSSIQPLQNNSVLDFIEEKLDSQEKDNWIQYHLNRGFTALEKLLKSCATTYATGDDIQLVCALIFSLAHYYMLSLCKYFSCQRISAILLLTQPFSFRLLIDNAQGDLFLEPQIYGGIKRFGIDMTIYPTLARLHGAYMEHPAFQAALPERQPDAPSSPEF</sequence>
<evidence type="ECO:0008006" key="5">
    <source>
        <dbReference type="Google" id="ProtNLM"/>
    </source>
</evidence>
<dbReference type="InterPro" id="IPR036249">
    <property type="entry name" value="Thioredoxin-like_sf"/>
</dbReference>
<evidence type="ECO:0000313" key="4">
    <source>
        <dbReference type="Proteomes" id="UP000026962"/>
    </source>
</evidence>
<dbReference type="Gene3D" id="3.40.30.10">
    <property type="entry name" value="Glutaredoxin"/>
    <property type="match status" value="1"/>
</dbReference>
<dbReference type="SUPFAM" id="SSF47616">
    <property type="entry name" value="GST C-terminal domain-like"/>
    <property type="match status" value="2"/>
</dbReference>
<dbReference type="PROSITE" id="PS50404">
    <property type="entry name" value="GST_NTER"/>
    <property type="match status" value="1"/>
</dbReference>
<dbReference type="InterPro" id="IPR004045">
    <property type="entry name" value="Glutathione_S-Trfase_N"/>
</dbReference>
<accession>A0A0E0ME96</accession>
<dbReference type="InterPro" id="IPR034330">
    <property type="entry name" value="GST_Zeta_C"/>
</dbReference>
<dbReference type="SUPFAM" id="SSF52833">
    <property type="entry name" value="Thioredoxin-like"/>
    <property type="match status" value="1"/>
</dbReference>
<reference evidence="3" key="1">
    <citation type="submission" date="2015-04" db="UniProtKB">
        <authorList>
            <consortium name="EnsemblPlants"/>
        </authorList>
    </citation>
    <scope>IDENTIFICATION</scope>
</reference>
<dbReference type="InterPro" id="IPR010987">
    <property type="entry name" value="Glutathione-S-Trfase_C-like"/>
</dbReference>
<evidence type="ECO:0000259" key="2">
    <source>
        <dbReference type="PROSITE" id="PS50405"/>
    </source>
</evidence>
<dbReference type="Proteomes" id="UP000026962">
    <property type="component" value="Chromosome 11"/>
</dbReference>
<dbReference type="GO" id="GO:0006749">
    <property type="term" value="P:glutathione metabolic process"/>
    <property type="evidence" value="ECO:0007669"/>
    <property type="project" value="TreeGrafter"/>
</dbReference>
<dbReference type="CDD" id="cd03191">
    <property type="entry name" value="GST_C_Zeta"/>
    <property type="match status" value="1"/>
</dbReference>
<dbReference type="GO" id="GO:0006559">
    <property type="term" value="P:L-phenylalanine catabolic process"/>
    <property type="evidence" value="ECO:0007669"/>
    <property type="project" value="TreeGrafter"/>
</dbReference>
<proteinExistence type="predicted"/>
<protein>
    <recommendedName>
        <fullName evidence="5">GST N-terminal domain-containing protein</fullName>
    </recommendedName>
</protein>
<feature type="domain" description="GST N-terminal" evidence="1">
    <location>
        <begin position="25"/>
        <end position="117"/>
    </location>
</feature>
<dbReference type="Gramene" id="OPUNC11G07900.4">
    <property type="protein sequence ID" value="OPUNC11G07900.4"/>
    <property type="gene ID" value="OPUNC11G07900"/>
</dbReference>
<dbReference type="PANTHER" id="PTHR42673:SF4">
    <property type="entry name" value="MALEYLACETOACETATE ISOMERASE"/>
    <property type="match status" value="1"/>
</dbReference>
<name>A0A0E0ME96_ORYPU</name>
<dbReference type="Pfam" id="PF02798">
    <property type="entry name" value="GST_N"/>
    <property type="match status" value="1"/>
</dbReference>
<dbReference type="PANTHER" id="PTHR42673">
    <property type="entry name" value="MALEYLACETOACETATE ISOMERASE"/>
    <property type="match status" value="1"/>
</dbReference>
<dbReference type="Gene3D" id="1.20.1050.10">
    <property type="match status" value="1"/>
</dbReference>
<dbReference type="AlphaFoldDB" id="A0A0E0ME96"/>
<dbReference type="InterPro" id="IPR036282">
    <property type="entry name" value="Glutathione-S-Trfase_C_sf"/>
</dbReference>
<evidence type="ECO:0000259" key="1">
    <source>
        <dbReference type="PROSITE" id="PS50404"/>
    </source>
</evidence>
<evidence type="ECO:0000313" key="3">
    <source>
        <dbReference type="EnsemblPlants" id="OPUNC11G07900.4"/>
    </source>
</evidence>
<dbReference type="EnsemblPlants" id="OPUNC11G07900.4">
    <property type="protein sequence ID" value="OPUNC11G07900.4"/>
    <property type="gene ID" value="OPUNC11G07900"/>
</dbReference>